<comment type="caution">
    <text evidence="8">The sequence shown here is derived from an EMBL/GenBank/DDBJ whole genome shotgun (WGS) entry which is preliminary data.</text>
</comment>
<dbReference type="Pfam" id="PF00082">
    <property type="entry name" value="Peptidase_S8"/>
    <property type="match status" value="1"/>
</dbReference>
<evidence type="ECO:0000256" key="1">
    <source>
        <dbReference type="ARBA" id="ARBA00011073"/>
    </source>
</evidence>
<feature type="active site" description="Charge relay system" evidence="5">
    <location>
        <position position="186"/>
    </location>
</feature>
<dbReference type="PANTHER" id="PTHR43806">
    <property type="entry name" value="PEPTIDASE S8"/>
    <property type="match status" value="1"/>
</dbReference>
<dbReference type="InterPro" id="IPR050131">
    <property type="entry name" value="Peptidase_S8_subtilisin-like"/>
</dbReference>
<evidence type="ECO:0000259" key="7">
    <source>
        <dbReference type="Pfam" id="PF00082"/>
    </source>
</evidence>
<name>A0AAN5AIY3_9BACT</name>
<protein>
    <submittedName>
        <fullName evidence="8">Serine protease</fullName>
    </submittedName>
</protein>
<evidence type="ECO:0000313" key="8">
    <source>
        <dbReference type="EMBL" id="GJM60342.1"/>
    </source>
</evidence>
<proteinExistence type="inferred from homology"/>
<keyword evidence="2 5" id="KW-0645">Protease</keyword>
<feature type="active site" description="Charge relay system" evidence="5">
    <location>
        <position position="356"/>
    </location>
</feature>
<dbReference type="SUPFAM" id="SSF52743">
    <property type="entry name" value="Subtilisin-like"/>
    <property type="match status" value="1"/>
</dbReference>
<dbReference type="Proteomes" id="UP001310022">
    <property type="component" value="Unassembled WGS sequence"/>
</dbReference>
<organism evidence="8 9">
    <name type="scientific">Persicobacter diffluens</name>
    <dbReference type="NCBI Taxonomy" id="981"/>
    <lineage>
        <taxon>Bacteria</taxon>
        <taxon>Pseudomonadati</taxon>
        <taxon>Bacteroidota</taxon>
        <taxon>Cytophagia</taxon>
        <taxon>Cytophagales</taxon>
        <taxon>Persicobacteraceae</taxon>
        <taxon>Persicobacter</taxon>
    </lineage>
</organism>
<evidence type="ECO:0000256" key="2">
    <source>
        <dbReference type="ARBA" id="ARBA00022670"/>
    </source>
</evidence>
<feature type="domain" description="Peptidase S8/S53" evidence="7">
    <location>
        <begin position="131"/>
        <end position="402"/>
    </location>
</feature>
<keyword evidence="3 5" id="KW-0378">Hydrolase</keyword>
<dbReference type="PROSITE" id="PS51892">
    <property type="entry name" value="SUBTILASE"/>
    <property type="match status" value="1"/>
</dbReference>
<dbReference type="GO" id="GO:0006508">
    <property type="term" value="P:proteolysis"/>
    <property type="evidence" value="ECO:0007669"/>
    <property type="project" value="UniProtKB-KW"/>
</dbReference>
<keyword evidence="4 5" id="KW-0720">Serine protease</keyword>
<reference evidence="8 9" key="1">
    <citation type="submission" date="2021-12" db="EMBL/GenBank/DDBJ databases">
        <title>Genome sequencing of bacteria with rrn-lacking chromosome and rrn-plasmid.</title>
        <authorList>
            <person name="Anda M."/>
            <person name="Iwasaki W."/>
        </authorList>
    </citation>
    <scope>NUCLEOTIDE SEQUENCE [LARGE SCALE GENOMIC DNA]</scope>
    <source>
        <strain evidence="8 9">NBRC 15940</strain>
    </source>
</reference>
<comment type="similarity">
    <text evidence="1 5">Belongs to the peptidase S8 family.</text>
</comment>
<dbReference type="InterPro" id="IPR023828">
    <property type="entry name" value="Peptidase_S8_Ser-AS"/>
</dbReference>
<keyword evidence="6" id="KW-0732">Signal</keyword>
<dbReference type="GO" id="GO:0004252">
    <property type="term" value="F:serine-type endopeptidase activity"/>
    <property type="evidence" value="ECO:0007669"/>
    <property type="project" value="UniProtKB-UniRule"/>
</dbReference>
<evidence type="ECO:0000256" key="5">
    <source>
        <dbReference type="PROSITE-ProRule" id="PRU01240"/>
    </source>
</evidence>
<dbReference type="Gene3D" id="3.40.50.200">
    <property type="entry name" value="Peptidase S8/S53 domain"/>
    <property type="match status" value="1"/>
</dbReference>
<keyword evidence="9" id="KW-1185">Reference proteome</keyword>
<accession>A0AAN5AIY3</accession>
<dbReference type="PROSITE" id="PS00138">
    <property type="entry name" value="SUBTILASE_SER"/>
    <property type="match status" value="1"/>
</dbReference>
<evidence type="ECO:0000313" key="9">
    <source>
        <dbReference type="Proteomes" id="UP001310022"/>
    </source>
</evidence>
<dbReference type="AlphaFoldDB" id="A0AAN5AIY3"/>
<dbReference type="InterPro" id="IPR015500">
    <property type="entry name" value="Peptidase_S8_subtilisin-rel"/>
</dbReference>
<dbReference type="EMBL" id="BQKE01000001">
    <property type="protein sequence ID" value="GJM60342.1"/>
    <property type="molecule type" value="Genomic_DNA"/>
</dbReference>
<evidence type="ECO:0000256" key="3">
    <source>
        <dbReference type="ARBA" id="ARBA00022801"/>
    </source>
</evidence>
<dbReference type="PANTHER" id="PTHR43806:SF67">
    <property type="entry name" value="EGF-LIKE DOMAIN-CONTAINING PROTEIN"/>
    <property type="match status" value="1"/>
</dbReference>
<evidence type="ECO:0000256" key="6">
    <source>
        <dbReference type="SAM" id="SignalP"/>
    </source>
</evidence>
<dbReference type="RefSeq" id="WP_338236122.1">
    <property type="nucleotide sequence ID" value="NZ_BQKE01000001.1"/>
</dbReference>
<dbReference type="InterPro" id="IPR000209">
    <property type="entry name" value="Peptidase_S8/S53_dom"/>
</dbReference>
<gene>
    <name evidence="8" type="ORF">PEDI_08940</name>
</gene>
<dbReference type="PRINTS" id="PR00723">
    <property type="entry name" value="SUBTILISIN"/>
</dbReference>
<feature type="chain" id="PRO_5042967796" evidence="6">
    <location>
        <begin position="19"/>
        <end position="493"/>
    </location>
</feature>
<feature type="active site" description="Charge relay system" evidence="5">
    <location>
        <position position="140"/>
    </location>
</feature>
<feature type="signal peptide" evidence="6">
    <location>
        <begin position="1"/>
        <end position="18"/>
    </location>
</feature>
<dbReference type="InterPro" id="IPR036852">
    <property type="entry name" value="Peptidase_S8/S53_dom_sf"/>
</dbReference>
<evidence type="ECO:0000256" key="4">
    <source>
        <dbReference type="ARBA" id="ARBA00022825"/>
    </source>
</evidence>
<sequence length="493" mass="55499">MRLFSFFLFLLFTIPCQAQELKYWVFFQDKNFSFQDSTSYLDHPLSEQYLQALKKWEVQEICRSKWLNGITAILDSSQISSLQQEDFIKEIVPVSPGIVIASGERNLAREKAQYAFNQMEGQAFTDKGLDGRGVKIGLIDAGYIDANVKPSLKHVFDNNQVIMGRDFINKWKKDLYQSPETFQDWHGTEVFECTAGIFEKGSQPKGFAPGADYYLARTDHGDREFRGEEDYWIAALEWMDSLGVKLVNSSLGYARGYDRAEENYRPSDMDGKTTIISRAAEIAANQKGMFLVISAGNEGNELDWRVVSAPADARSVFSVGASHYNLPRKYEYSAQGPKILPYIKPDVVCYASSGTSFSAPIITGLVACIMQYQPDLSHEEIKNIIKASANLYKAPNNYVGVGIPNCRRILALCQGEQAEFPFESLGANGDLAKVPTIAEEVLIFHKSDDRIVEQQVIKKGKKKGISLKRPKGIKRSTIVTKEKVIELIWLSYQ</sequence>